<keyword evidence="1" id="KW-0472">Membrane</keyword>
<keyword evidence="3" id="KW-1185">Reference proteome</keyword>
<protein>
    <submittedName>
        <fullName evidence="2">Uncharacterized protein</fullName>
    </submittedName>
</protein>
<keyword evidence="1" id="KW-0812">Transmembrane</keyword>
<keyword evidence="1" id="KW-1133">Transmembrane helix</keyword>
<name>E0SCK1_DICD3</name>
<dbReference type="Proteomes" id="UP000006859">
    <property type="component" value="Chromosome"/>
</dbReference>
<dbReference type="AlphaFoldDB" id="E0SCK1"/>
<sequence>MLSTDAAQPAASAISARFSVPLCLCGVPDKTPNTLNFINYNLSLLIISITTYYLIDAKVIIDVILYTEMNFLLIPLIAGDRDHPMP</sequence>
<feature type="transmembrane region" description="Helical" evidence="1">
    <location>
        <begin position="37"/>
        <end position="55"/>
    </location>
</feature>
<evidence type="ECO:0000313" key="3">
    <source>
        <dbReference type="Proteomes" id="UP000006859"/>
    </source>
</evidence>
<gene>
    <name evidence="2" type="ordered locus">Dda3937_01628</name>
</gene>
<evidence type="ECO:0000313" key="2">
    <source>
        <dbReference type="EMBL" id="ADM98525.1"/>
    </source>
</evidence>
<organism evidence="2 3">
    <name type="scientific">Dickeya dadantii (strain 3937)</name>
    <name type="common">Erwinia chrysanthemi (strain 3937)</name>
    <dbReference type="NCBI Taxonomy" id="198628"/>
    <lineage>
        <taxon>Bacteria</taxon>
        <taxon>Pseudomonadati</taxon>
        <taxon>Pseudomonadota</taxon>
        <taxon>Gammaproteobacteria</taxon>
        <taxon>Enterobacterales</taxon>
        <taxon>Pectobacteriaceae</taxon>
        <taxon>Dickeya</taxon>
    </lineage>
</organism>
<reference evidence="2 3" key="1">
    <citation type="journal article" date="2011" name="J. Bacteriol.">
        <title>Genome sequence of the plant-pathogenic bacterium Dickeya dadantii 3937.</title>
        <authorList>
            <person name="Glasner J.D."/>
            <person name="Yang C.H."/>
            <person name="Reverchon S."/>
            <person name="Hugouvieux-Cotte-Pattat N."/>
            <person name="Condemine G."/>
            <person name="Bohin J.P."/>
            <person name="Van Gijsegem F."/>
            <person name="Yang S."/>
            <person name="Franza T."/>
            <person name="Expert D."/>
            <person name="Plunkett G. III"/>
            <person name="San Francisco M.J."/>
            <person name="Charkowski A.O."/>
            <person name="Py B."/>
            <person name="Bell K."/>
            <person name="Rauscher L."/>
            <person name="Rodriguez-Palenzuela P."/>
            <person name="Toussaint A."/>
            <person name="Holeva M.C."/>
            <person name="He S.Y."/>
            <person name="Douet V."/>
            <person name="Boccara M."/>
            <person name="Blanco C."/>
            <person name="Toth I."/>
            <person name="Anderson B.D."/>
            <person name="Biehl B.S."/>
            <person name="Mau B."/>
            <person name="Flynn S.M."/>
            <person name="Barras F."/>
            <person name="Lindeberg M."/>
            <person name="Birch P.R."/>
            <person name="Tsuyumu S."/>
            <person name="Shi X."/>
            <person name="Hibbing M."/>
            <person name="Yap M.N."/>
            <person name="Carpentier M."/>
            <person name="Dassa E."/>
            <person name="Umehara M."/>
            <person name="Kim J.F."/>
            <person name="Rusch M."/>
            <person name="Soni P."/>
            <person name="Mayhew G.F."/>
            <person name="Fouts D.E."/>
            <person name="Gill S.R."/>
            <person name="Blattner F.R."/>
            <person name="Keen N.T."/>
            <person name="Perna N.T."/>
        </authorList>
    </citation>
    <scope>NUCLEOTIDE SEQUENCE [LARGE SCALE GENOMIC DNA]</scope>
    <source>
        <strain evidence="2 3">3937</strain>
    </source>
</reference>
<dbReference type="HOGENOM" id="CLU_2492854_0_0_6"/>
<evidence type="ECO:0000256" key="1">
    <source>
        <dbReference type="SAM" id="Phobius"/>
    </source>
</evidence>
<dbReference type="KEGG" id="ddd:Dda3937_01628"/>
<dbReference type="EMBL" id="CP002038">
    <property type="protein sequence ID" value="ADM98525.1"/>
    <property type="molecule type" value="Genomic_DNA"/>
</dbReference>
<accession>E0SCK1</accession>
<proteinExistence type="predicted"/>
<dbReference type="STRING" id="198628.Dda3937_01628"/>